<keyword evidence="5" id="KW-0812">Transmembrane</keyword>
<evidence type="ECO:0000256" key="6">
    <source>
        <dbReference type="ARBA" id="ARBA00022968"/>
    </source>
</evidence>
<evidence type="ECO:0000256" key="7">
    <source>
        <dbReference type="ARBA" id="ARBA00022989"/>
    </source>
</evidence>
<name>A0AAD9IRW0_9ANNE</name>
<evidence type="ECO:0000256" key="9">
    <source>
        <dbReference type="ARBA" id="ARBA00023136"/>
    </source>
</evidence>
<comment type="caution">
    <text evidence="11">The sequence shown here is derived from an EMBL/GenBank/DDBJ whole genome shotgun (WGS) entry which is preliminary data.</text>
</comment>
<keyword evidence="3 10" id="KW-0328">Glycosyltransferase</keyword>
<keyword evidence="4" id="KW-0808">Transferase</keyword>
<evidence type="ECO:0000256" key="3">
    <source>
        <dbReference type="ARBA" id="ARBA00022676"/>
    </source>
</evidence>
<dbReference type="AlphaFoldDB" id="A0AAD9IRW0"/>
<dbReference type="Gene3D" id="3.90.550.50">
    <property type="match status" value="1"/>
</dbReference>
<reference evidence="11" key="1">
    <citation type="journal article" date="2023" name="Mol. Biol. Evol.">
        <title>Third-Generation Sequencing Reveals the Adaptive Role of the Epigenome in Three Deep-Sea Polychaetes.</title>
        <authorList>
            <person name="Perez M."/>
            <person name="Aroh O."/>
            <person name="Sun Y."/>
            <person name="Lan Y."/>
            <person name="Juniper S.K."/>
            <person name="Young C.R."/>
            <person name="Angers B."/>
            <person name="Qian P.Y."/>
        </authorList>
    </citation>
    <scope>NUCLEOTIDE SEQUENCE</scope>
    <source>
        <strain evidence="11">P08H-3</strain>
    </source>
</reference>
<gene>
    <name evidence="11" type="ORF">LSH36_2218g00012</name>
</gene>
<dbReference type="PANTHER" id="PTHR11214:SF3">
    <property type="entry name" value="BETA-1,3-GALACTOSYLTRANSFERASE 6"/>
    <property type="match status" value="1"/>
</dbReference>
<comment type="subcellular location">
    <subcellularLocation>
        <location evidence="1 10">Golgi apparatus membrane</location>
        <topology evidence="1 10">Single-pass type II membrane protein</topology>
    </subcellularLocation>
</comment>
<dbReference type="Pfam" id="PF01762">
    <property type="entry name" value="Galactosyl_T"/>
    <property type="match status" value="1"/>
</dbReference>
<keyword evidence="6" id="KW-0735">Signal-anchor</keyword>
<dbReference type="GO" id="GO:0006493">
    <property type="term" value="P:protein O-linked glycosylation"/>
    <property type="evidence" value="ECO:0007669"/>
    <property type="project" value="TreeGrafter"/>
</dbReference>
<evidence type="ECO:0000313" key="11">
    <source>
        <dbReference type="EMBL" id="KAK2138905.1"/>
    </source>
</evidence>
<dbReference type="GO" id="GO:0016758">
    <property type="term" value="F:hexosyltransferase activity"/>
    <property type="evidence" value="ECO:0007669"/>
    <property type="project" value="InterPro"/>
</dbReference>
<dbReference type="GO" id="GO:0000139">
    <property type="term" value="C:Golgi membrane"/>
    <property type="evidence" value="ECO:0007669"/>
    <property type="project" value="UniProtKB-SubCell"/>
</dbReference>
<dbReference type="PANTHER" id="PTHR11214">
    <property type="entry name" value="BETA-1,3-N-ACETYLGLUCOSAMINYLTRANSFERASE"/>
    <property type="match status" value="1"/>
</dbReference>
<proteinExistence type="inferred from homology"/>
<dbReference type="EMBL" id="JAODUP010002236">
    <property type="protein sequence ID" value="KAK2138905.1"/>
    <property type="molecule type" value="Genomic_DNA"/>
</dbReference>
<evidence type="ECO:0000256" key="5">
    <source>
        <dbReference type="ARBA" id="ARBA00022692"/>
    </source>
</evidence>
<evidence type="ECO:0000313" key="12">
    <source>
        <dbReference type="Proteomes" id="UP001208570"/>
    </source>
</evidence>
<evidence type="ECO:0000256" key="1">
    <source>
        <dbReference type="ARBA" id="ARBA00004323"/>
    </source>
</evidence>
<keyword evidence="7" id="KW-1133">Transmembrane helix</keyword>
<evidence type="ECO:0000256" key="10">
    <source>
        <dbReference type="RuleBase" id="RU363063"/>
    </source>
</evidence>
<keyword evidence="9" id="KW-0472">Membrane</keyword>
<comment type="similarity">
    <text evidence="2 10">Belongs to the glycosyltransferase 31 family.</text>
</comment>
<keyword evidence="12" id="KW-1185">Reference proteome</keyword>
<evidence type="ECO:0000256" key="8">
    <source>
        <dbReference type="ARBA" id="ARBA00023034"/>
    </source>
</evidence>
<keyword evidence="8 10" id="KW-0333">Golgi apparatus</keyword>
<evidence type="ECO:0000256" key="2">
    <source>
        <dbReference type="ARBA" id="ARBA00008661"/>
    </source>
</evidence>
<dbReference type="Proteomes" id="UP001208570">
    <property type="component" value="Unassembled WGS sequence"/>
</dbReference>
<evidence type="ECO:0000256" key="4">
    <source>
        <dbReference type="ARBA" id="ARBA00022679"/>
    </source>
</evidence>
<protein>
    <recommendedName>
        <fullName evidence="10">Hexosyltransferase</fullName>
        <ecNumber evidence="10">2.4.1.-</ecNumber>
    </recommendedName>
</protein>
<organism evidence="11 12">
    <name type="scientific">Paralvinella palmiformis</name>
    <dbReference type="NCBI Taxonomy" id="53620"/>
    <lineage>
        <taxon>Eukaryota</taxon>
        <taxon>Metazoa</taxon>
        <taxon>Spiralia</taxon>
        <taxon>Lophotrochozoa</taxon>
        <taxon>Annelida</taxon>
        <taxon>Polychaeta</taxon>
        <taxon>Sedentaria</taxon>
        <taxon>Canalipalpata</taxon>
        <taxon>Terebellida</taxon>
        <taxon>Terebelliformia</taxon>
        <taxon>Alvinellidae</taxon>
        <taxon>Paralvinella</taxon>
    </lineage>
</organism>
<accession>A0AAD9IRW0</accession>
<dbReference type="EC" id="2.4.1.-" evidence="10"/>
<dbReference type="InterPro" id="IPR002659">
    <property type="entry name" value="Glyco_trans_31"/>
</dbReference>
<sequence length="424" mass="49522">MARLKLYSILIKFSLVIVITKFIIMSRKLTRDTDVCREKLKQLEMRAFHKLSLNSAHTPQKRPYLYERIYGLKKSADRIKGDLVNVDITDYRYYLIEPSIDTNLIYESTLFVFVQSKDSNREKRKQIRETWANRQVYSDYHHNPIYVIFAVGLAPNVFISNKTDPILRDVIEEADKTKDILLLNMMDIYDNLTIKGFLTMLWIANRGFQSNYIMKTDDDIILNMFAWFQIVKKIQMNDIQCVLVGHIWTKPPVERHNKYKVDQSEYGYQTYPSFASGWGYVMTRRTMVTILEAALHLPFLIRDDPYFAGIIPHLTGIPLVSVEKSSYILFKSNISNKEMSKIGVLLVHVSKSSNYTSVWNMFLERRNYGRENTEGQHKDAVPVDLWSASDVSTQLPPEWRLPKNISLISSCNESPLNVTWRIMV</sequence>